<accession>A0AAD2DA42</accession>
<dbReference type="AlphaFoldDB" id="A0AAD2DA42"/>
<dbReference type="EMBL" id="CAMPGE010027461">
    <property type="protein sequence ID" value="CAI2385088.1"/>
    <property type="molecule type" value="Genomic_DNA"/>
</dbReference>
<dbReference type="SUPFAM" id="SSF53474">
    <property type="entry name" value="alpha/beta-Hydrolases"/>
    <property type="match status" value="1"/>
</dbReference>
<dbReference type="Gene3D" id="3.40.50.1820">
    <property type="entry name" value="alpha/beta hydrolase"/>
    <property type="match status" value="1"/>
</dbReference>
<feature type="region of interest" description="Disordered" evidence="1">
    <location>
        <begin position="502"/>
        <end position="524"/>
    </location>
</feature>
<dbReference type="InterPro" id="IPR029058">
    <property type="entry name" value="AB_hydrolase_fold"/>
</dbReference>
<dbReference type="Pfam" id="PF05057">
    <property type="entry name" value="DUF676"/>
    <property type="match status" value="1"/>
</dbReference>
<dbReference type="InterPro" id="IPR044294">
    <property type="entry name" value="Lipase-like"/>
</dbReference>
<evidence type="ECO:0000259" key="2">
    <source>
        <dbReference type="Pfam" id="PF05057"/>
    </source>
</evidence>
<reference evidence="3" key="1">
    <citation type="submission" date="2023-07" db="EMBL/GenBank/DDBJ databases">
        <authorList>
            <consortium name="AG Swart"/>
            <person name="Singh M."/>
            <person name="Singh A."/>
            <person name="Seah K."/>
            <person name="Emmerich C."/>
        </authorList>
    </citation>
    <scope>NUCLEOTIDE SEQUENCE</scope>
    <source>
        <strain evidence="3">DP1</strain>
    </source>
</reference>
<dbReference type="InterPro" id="IPR007751">
    <property type="entry name" value="DUF676_lipase-like"/>
</dbReference>
<protein>
    <recommendedName>
        <fullName evidence="2">DUF676 domain-containing protein</fullName>
    </recommendedName>
</protein>
<keyword evidence="4" id="KW-1185">Reference proteome</keyword>
<feature type="compositionally biased region" description="Low complexity" evidence="1">
    <location>
        <begin position="313"/>
        <end position="338"/>
    </location>
</feature>
<name>A0AAD2DA42_EUPCR</name>
<dbReference type="Proteomes" id="UP001295684">
    <property type="component" value="Unassembled WGS sequence"/>
</dbReference>
<comment type="caution">
    <text evidence="3">The sequence shown here is derived from an EMBL/GenBank/DDBJ whole genome shotgun (WGS) entry which is preliminary data.</text>
</comment>
<dbReference type="PANTHER" id="PTHR12482">
    <property type="entry name" value="LIPASE ROG1-RELATED-RELATED"/>
    <property type="match status" value="1"/>
</dbReference>
<sequence>MQSIQSLLRNTKASIGKKARYQKGLRTSTEGTLTRECGTGLSITSLIRGTKYRTKGWNIKFTEEESILNEVVYYEGQVDLPLSSPAYDISQLRIPIMVDAVLYFRSDDAPTSETYEPVDIKTYRLGDIIGSVNKYVPIEFSGNFTSVLNCYIQCNISNIECSQRSVMRQQFIKASKSEQTDNICRVKTHEQIKNQDYWLCTDYDESELLLCQKCDPSTLQPYLFPCFGNKVATRELASLSQTYYERICGLFVLHQNRLRTVYKALFIQMKRNKEEFKEKRTRFKKVELDHELFSMYDLDSLGSEEDSSDSESSDISSSSNSNSSYSEESKTTSSNSDSKLGTQRENMNASADQCVTLDQDDFDNEEVRTSLDGNLQHILLSKGASRGICLTPFSVVHTIEEKRDEIIVKINKISCKLLNLIRSHPFVAKKLIEAKYWEKYDKSIQKRFICNSSSKTLLSLGNQDKETMITNSQRKKYMKTCRREEWRGLPYRNTYETSSSPIMIEYEPDSDNNNESDSESSSISSISTIEEEYQDYHLVFLLHGYKGRSKDMSNFQNSILKKFPEARVHSCKSLNGINYGKYTNGILSLAKLIAREMKQEIDRTKQMKKLGRISMIAYSLGGLVFRASLRYLRRWIDLDTRLDMLITMGTPHCGYVHTSSNLLSTGMWFVEKFSKNPFISQIRLSDSKSLRDCFIYQLSDDEYISCFSKVIFVGSSQDAYAPLESAIVEPSRRLERGSKSEIIMKIQAKLRCNLSNTKFIQVWVNCKPRKKSKLDAYIGREAHIEFIDNIEVTKMIISRYFS</sequence>
<gene>
    <name evidence="3" type="ORF">ECRASSUSDP1_LOCUS26630</name>
</gene>
<dbReference type="PANTHER" id="PTHR12482:SF5">
    <property type="entry name" value="DUF676 DOMAIN-CONTAINING PROTEIN"/>
    <property type="match status" value="1"/>
</dbReference>
<evidence type="ECO:0000313" key="4">
    <source>
        <dbReference type="Proteomes" id="UP001295684"/>
    </source>
</evidence>
<organism evidence="3 4">
    <name type="scientific">Euplotes crassus</name>
    <dbReference type="NCBI Taxonomy" id="5936"/>
    <lineage>
        <taxon>Eukaryota</taxon>
        <taxon>Sar</taxon>
        <taxon>Alveolata</taxon>
        <taxon>Ciliophora</taxon>
        <taxon>Intramacronucleata</taxon>
        <taxon>Spirotrichea</taxon>
        <taxon>Hypotrichia</taxon>
        <taxon>Euplotida</taxon>
        <taxon>Euplotidae</taxon>
        <taxon>Moneuplotes</taxon>
    </lineage>
</organism>
<proteinExistence type="predicted"/>
<evidence type="ECO:0000256" key="1">
    <source>
        <dbReference type="SAM" id="MobiDB-lite"/>
    </source>
</evidence>
<feature type="compositionally biased region" description="Acidic residues" evidence="1">
    <location>
        <begin position="302"/>
        <end position="312"/>
    </location>
</feature>
<feature type="compositionally biased region" description="Acidic residues" evidence="1">
    <location>
        <begin position="506"/>
        <end position="518"/>
    </location>
</feature>
<feature type="domain" description="DUF676" evidence="2">
    <location>
        <begin position="535"/>
        <end position="725"/>
    </location>
</feature>
<feature type="region of interest" description="Disordered" evidence="1">
    <location>
        <begin position="300"/>
        <end position="345"/>
    </location>
</feature>
<evidence type="ECO:0000313" key="3">
    <source>
        <dbReference type="EMBL" id="CAI2385088.1"/>
    </source>
</evidence>